<organism evidence="1 2">
    <name type="scientific">Eretmocerus hayati</name>
    <dbReference type="NCBI Taxonomy" id="131215"/>
    <lineage>
        <taxon>Eukaryota</taxon>
        <taxon>Metazoa</taxon>
        <taxon>Ecdysozoa</taxon>
        <taxon>Arthropoda</taxon>
        <taxon>Hexapoda</taxon>
        <taxon>Insecta</taxon>
        <taxon>Pterygota</taxon>
        <taxon>Neoptera</taxon>
        <taxon>Endopterygota</taxon>
        <taxon>Hymenoptera</taxon>
        <taxon>Apocrita</taxon>
        <taxon>Proctotrupomorpha</taxon>
        <taxon>Chalcidoidea</taxon>
        <taxon>Aphelinidae</taxon>
        <taxon>Aphelininae</taxon>
        <taxon>Eretmocerus</taxon>
    </lineage>
</organism>
<reference evidence="1" key="1">
    <citation type="submission" date="2023-04" db="EMBL/GenBank/DDBJ databases">
        <title>A chromosome-level genome assembly of the parasitoid wasp Eretmocerus hayati.</title>
        <authorList>
            <person name="Zhong Y."/>
            <person name="Liu S."/>
            <person name="Liu Y."/>
        </authorList>
    </citation>
    <scope>NUCLEOTIDE SEQUENCE</scope>
    <source>
        <strain evidence="1">ZJU_SS_LIU_2023</strain>
    </source>
</reference>
<dbReference type="EMBL" id="CM056742">
    <property type="protein sequence ID" value="KAJ8679907.1"/>
    <property type="molecule type" value="Genomic_DNA"/>
</dbReference>
<name>A0ACC2P8Z5_9HYME</name>
<sequence>MSVNRNNKPSITSTIFLVLISSSGFLIISAFNASVSTKVEGDGFHRIVKYYVDTGGFKNDSCHISVFVSLPISLYVNVDELADLRRLHESNVCSEGEVDVELFAEKARYQNFTICTRLRSTKTVLSVPVHQRYRFATTKGHAYVVKLFKPKLLLGCKDRITNLRVSKYKICKPCLAYAKKWREVPYQWKGDGNFTWIVPVGNANRKFEVTLITLFITIGGAVYVLWAINNSYKKPRERKIK</sequence>
<keyword evidence="2" id="KW-1185">Reference proteome</keyword>
<protein>
    <submittedName>
        <fullName evidence="1">Uncharacterized protein</fullName>
    </submittedName>
</protein>
<gene>
    <name evidence="1" type="ORF">QAD02_015694</name>
</gene>
<evidence type="ECO:0000313" key="2">
    <source>
        <dbReference type="Proteomes" id="UP001239111"/>
    </source>
</evidence>
<evidence type="ECO:0000313" key="1">
    <source>
        <dbReference type="EMBL" id="KAJ8679907.1"/>
    </source>
</evidence>
<proteinExistence type="predicted"/>
<dbReference type="Proteomes" id="UP001239111">
    <property type="component" value="Chromosome 2"/>
</dbReference>
<comment type="caution">
    <text evidence="1">The sequence shown here is derived from an EMBL/GenBank/DDBJ whole genome shotgun (WGS) entry which is preliminary data.</text>
</comment>
<accession>A0ACC2P8Z5</accession>